<proteinExistence type="predicted"/>
<dbReference type="RefSeq" id="WP_224460879.1">
    <property type="nucleotide sequence ID" value="NZ_JAIQZE010000005.1"/>
</dbReference>
<reference evidence="2" key="1">
    <citation type="submission" date="2023-07" db="EMBL/GenBank/DDBJ databases">
        <title>Novel species isolated from saline lakes on Tibetan Plateau.</title>
        <authorList>
            <person name="Lu H."/>
        </authorList>
    </citation>
    <scope>NUCLEOTIDE SEQUENCE [LARGE SCALE GENOMIC DNA]</scope>
    <source>
        <strain evidence="2">CAK8W</strain>
    </source>
</reference>
<gene>
    <name evidence="1" type="ORF">LB452_06275</name>
</gene>
<dbReference type="InterPro" id="IPR046901">
    <property type="entry name" value="ABC-3C_MC5"/>
</dbReference>
<evidence type="ECO:0000313" key="1">
    <source>
        <dbReference type="EMBL" id="MBZ9778525.1"/>
    </source>
</evidence>
<organism evidence="1 2">
    <name type="scientific">Psychroflexus longus</name>
    <dbReference type="NCBI Taxonomy" id="2873596"/>
    <lineage>
        <taxon>Bacteria</taxon>
        <taxon>Pseudomonadati</taxon>
        <taxon>Bacteroidota</taxon>
        <taxon>Flavobacteriia</taxon>
        <taxon>Flavobacteriales</taxon>
        <taxon>Flavobacteriaceae</taxon>
        <taxon>Psychroflexus</taxon>
    </lineage>
</organism>
<dbReference type="EMBL" id="JAIQZE010000005">
    <property type="protein sequence ID" value="MBZ9778525.1"/>
    <property type="molecule type" value="Genomic_DNA"/>
</dbReference>
<comment type="caution">
    <text evidence="1">The sequence shown here is derived from an EMBL/GenBank/DDBJ whole genome shotgun (WGS) entry which is preliminary data.</text>
</comment>
<evidence type="ECO:0000313" key="2">
    <source>
        <dbReference type="Proteomes" id="UP001199314"/>
    </source>
</evidence>
<keyword evidence="2" id="KW-1185">Reference proteome</keyword>
<name>A0ABS7XIF5_9FLAO</name>
<dbReference type="Proteomes" id="UP001199314">
    <property type="component" value="Unassembled WGS sequence"/>
</dbReference>
<dbReference type="Pfam" id="PF20291">
    <property type="entry name" value="MC5"/>
    <property type="match status" value="1"/>
</dbReference>
<accession>A0ABS7XIF5</accession>
<sequence length="159" mass="19497">MILYHPLTDAYHNLYRNLSILQSFEKSSIESDRLLIYNYFFLFPQELRRTTLPKEFSSYKKIKFQNKFNSIKNYQTVIGRLRTVQEITIQSLIGYRFVDQKIYLNENKISLNDLAFEKKMHLDEVHKNVITLYKEYFQFLNLRELKERTKILEYRYEQP</sequence>
<protein>
    <submittedName>
        <fullName evidence="1">Uncharacterized protein</fullName>
    </submittedName>
</protein>